<accession>A0A5N6JFB8</accession>
<gene>
    <name evidence="2" type="ORF">BDV30DRAFT_206197</name>
</gene>
<reference evidence="2 3" key="1">
    <citation type="submission" date="2019-04" db="EMBL/GenBank/DDBJ databases">
        <title>Fungal friends and foes A comparative genomics study of 23 Aspergillus species from section Flavi.</title>
        <authorList>
            <consortium name="DOE Joint Genome Institute"/>
            <person name="Kjaerbolling I."/>
            <person name="Vesth T.C."/>
            <person name="Frisvad J.C."/>
            <person name="Nybo J.L."/>
            <person name="Theobald S."/>
            <person name="Kildgaard S."/>
            <person name="Petersen T.I."/>
            <person name="Kuo A."/>
            <person name="Sato A."/>
            <person name="Lyhne E.K."/>
            <person name="Kogle M.E."/>
            <person name="Wiebenga A."/>
            <person name="Kun R.S."/>
            <person name="Lubbers R.J."/>
            <person name="Makela M.R."/>
            <person name="Barry K."/>
            <person name="Chovatia M."/>
            <person name="Clum A."/>
            <person name="Daum C."/>
            <person name="Haridas S."/>
            <person name="He G."/>
            <person name="LaButti K."/>
            <person name="Lipzen A."/>
            <person name="Mondo S."/>
            <person name="Pangilinan J."/>
            <person name="Riley R."/>
            <person name="Salamov A."/>
            <person name="Simmons B.A."/>
            <person name="Magnuson J.K."/>
            <person name="Henrissat B."/>
            <person name="Mortensen U.H."/>
            <person name="Larsen T.O."/>
            <person name="De vries R.P."/>
            <person name="Grigoriev I.V."/>
            <person name="Machida M."/>
            <person name="Baker S.E."/>
            <person name="Andersen M.R."/>
        </authorList>
    </citation>
    <scope>NUCLEOTIDE SEQUENCE [LARGE SCALE GENOMIC DNA]</scope>
    <source>
        <strain evidence="2 3">CBS 117635</strain>
    </source>
</reference>
<evidence type="ECO:0000313" key="2">
    <source>
        <dbReference type="EMBL" id="KAB8276503.1"/>
    </source>
</evidence>
<protein>
    <submittedName>
        <fullName evidence="2">Uncharacterized protein</fullName>
    </submittedName>
</protein>
<dbReference type="AlphaFoldDB" id="A0A5N6JFB8"/>
<evidence type="ECO:0000256" key="1">
    <source>
        <dbReference type="SAM" id="MobiDB-lite"/>
    </source>
</evidence>
<organism evidence="2 3">
    <name type="scientific">Aspergillus minisclerotigenes</name>
    <dbReference type="NCBI Taxonomy" id="656917"/>
    <lineage>
        <taxon>Eukaryota</taxon>
        <taxon>Fungi</taxon>
        <taxon>Dikarya</taxon>
        <taxon>Ascomycota</taxon>
        <taxon>Pezizomycotina</taxon>
        <taxon>Eurotiomycetes</taxon>
        <taxon>Eurotiomycetidae</taxon>
        <taxon>Eurotiales</taxon>
        <taxon>Aspergillaceae</taxon>
        <taxon>Aspergillus</taxon>
        <taxon>Aspergillus subgen. Circumdati</taxon>
    </lineage>
</organism>
<name>A0A5N6JFB8_9EURO</name>
<sequence length="91" mass="9982">MMSKTAGSSSPLLYSLLSTSLWSSHVLEIYLISRVVMAVHIEGVRSHSFSSHASHSQGSSSRTRGYYRDNGSCRIALDAGLRLAISRDPRQ</sequence>
<feature type="region of interest" description="Disordered" evidence="1">
    <location>
        <begin position="47"/>
        <end position="66"/>
    </location>
</feature>
<evidence type="ECO:0000313" key="3">
    <source>
        <dbReference type="Proteomes" id="UP000326289"/>
    </source>
</evidence>
<feature type="compositionally biased region" description="Low complexity" evidence="1">
    <location>
        <begin position="47"/>
        <end position="61"/>
    </location>
</feature>
<dbReference type="EMBL" id="ML732776">
    <property type="protein sequence ID" value="KAB8276503.1"/>
    <property type="molecule type" value="Genomic_DNA"/>
</dbReference>
<proteinExistence type="predicted"/>
<keyword evidence="3" id="KW-1185">Reference proteome</keyword>
<dbReference type="Proteomes" id="UP000326289">
    <property type="component" value="Unassembled WGS sequence"/>
</dbReference>